<keyword evidence="3" id="KW-1185">Reference proteome</keyword>
<protein>
    <submittedName>
        <fullName evidence="2">Membrane protein</fullName>
    </submittedName>
</protein>
<organism evidence="2 3">
    <name type="scientific">Neotamlana sedimentorum</name>
    <dbReference type="NCBI Taxonomy" id="1435349"/>
    <lineage>
        <taxon>Bacteria</taxon>
        <taxon>Pseudomonadati</taxon>
        <taxon>Bacteroidota</taxon>
        <taxon>Flavobacteriia</taxon>
        <taxon>Flavobacteriales</taxon>
        <taxon>Flavobacteriaceae</taxon>
        <taxon>Neotamlana</taxon>
    </lineage>
</organism>
<sequence>MEKLLRIIGAAWGAKKIGGGKCGCIGTFVVFLVLYWLLGYVFKVI</sequence>
<evidence type="ECO:0000313" key="2">
    <source>
        <dbReference type="EMBL" id="KJD35364.1"/>
    </source>
</evidence>
<dbReference type="PATRIC" id="fig|1435349.4.peg.2928"/>
<evidence type="ECO:0000256" key="1">
    <source>
        <dbReference type="SAM" id="Phobius"/>
    </source>
</evidence>
<keyword evidence="1" id="KW-0472">Membrane</keyword>
<feature type="transmembrane region" description="Helical" evidence="1">
    <location>
        <begin position="21"/>
        <end position="42"/>
    </location>
</feature>
<proteinExistence type="predicted"/>
<keyword evidence="1" id="KW-1133">Transmembrane helix</keyword>
<keyword evidence="1" id="KW-0812">Transmembrane</keyword>
<dbReference type="EMBL" id="JTDW01000006">
    <property type="protein sequence ID" value="KJD35364.1"/>
    <property type="molecule type" value="Genomic_DNA"/>
</dbReference>
<dbReference type="Proteomes" id="UP000032578">
    <property type="component" value="Unassembled WGS sequence"/>
</dbReference>
<gene>
    <name evidence="2" type="ORF">PW52_09675</name>
</gene>
<dbReference type="AlphaFoldDB" id="A0A0D7W8I6"/>
<dbReference type="STRING" id="1435349.PW52_09675"/>
<evidence type="ECO:0000313" key="3">
    <source>
        <dbReference type="Proteomes" id="UP000032578"/>
    </source>
</evidence>
<dbReference type="RefSeq" id="WP_044632745.1">
    <property type="nucleotide sequence ID" value="NZ_JTDW01000006.1"/>
</dbReference>
<accession>A0A0D7W8I6</accession>
<name>A0A0D7W8I6_9FLAO</name>
<reference evidence="2 3" key="1">
    <citation type="submission" date="2014-11" db="EMBL/GenBank/DDBJ databases">
        <title>Tamlana sedimentorum sp. nov., isolated from shallow sand sediments of the Sea of Japan.</title>
        <authorList>
            <person name="Romanenko L.A."/>
        </authorList>
    </citation>
    <scope>NUCLEOTIDE SEQUENCE [LARGE SCALE GENOMIC DNA]</scope>
    <source>
        <strain evidence="2 3">JCM 19808</strain>
    </source>
</reference>
<comment type="caution">
    <text evidence="2">The sequence shown here is derived from an EMBL/GenBank/DDBJ whole genome shotgun (WGS) entry which is preliminary data.</text>
</comment>